<gene>
    <name evidence="1" type="primary">WBGene00284551</name>
</gene>
<reference evidence="1" key="2">
    <citation type="submission" date="2022-06" db="UniProtKB">
        <authorList>
            <consortium name="EnsemblMetazoa"/>
        </authorList>
    </citation>
    <scope>IDENTIFICATION</scope>
    <source>
        <strain evidence="1">PS312</strain>
    </source>
</reference>
<keyword evidence="2" id="KW-1185">Reference proteome</keyword>
<protein>
    <submittedName>
        <fullName evidence="1">Uncharacterized protein</fullName>
    </submittedName>
</protein>
<dbReference type="AlphaFoldDB" id="A0A2A6BHR0"/>
<dbReference type="Proteomes" id="UP000005239">
    <property type="component" value="Unassembled WGS sequence"/>
</dbReference>
<evidence type="ECO:0000313" key="2">
    <source>
        <dbReference type="Proteomes" id="UP000005239"/>
    </source>
</evidence>
<organism evidence="1 2">
    <name type="scientific">Pristionchus pacificus</name>
    <name type="common">Parasitic nematode worm</name>
    <dbReference type="NCBI Taxonomy" id="54126"/>
    <lineage>
        <taxon>Eukaryota</taxon>
        <taxon>Metazoa</taxon>
        <taxon>Ecdysozoa</taxon>
        <taxon>Nematoda</taxon>
        <taxon>Chromadorea</taxon>
        <taxon>Rhabditida</taxon>
        <taxon>Rhabditina</taxon>
        <taxon>Diplogasteromorpha</taxon>
        <taxon>Diplogasteroidea</taxon>
        <taxon>Neodiplogasteridae</taxon>
        <taxon>Pristionchus</taxon>
    </lineage>
</organism>
<reference evidence="2" key="1">
    <citation type="journal article" date="2008" name="Nat. Genet.">
        <title>The Pristionchus pacificus genome provides a unique perspective on nematode lifestyle and parasitism.</title>
        <authorList>
            <person name="Dieterich C."/>
            <person name="Clifton S.W."/>
            <person name="Schuster L.N."/>
            <person name="Chinwalla A."/>
            <person name="Delehaunty K."/>
            <person name="Dinkelacker I."/>
            <person name="Fulton L."/>
            <person name="Fulton R."/>
            <person name="Godfrey J."/>
            <person name="Minx P."/>
            <person name="Mitreva M."/>
            <person name="Roeseler W."/>
            <person name="Tian H."/>
            <person name="Witte H."/>
            <person name="Yang S.P."/>
            <person name="Wilson R.K."/>
            <person name="Sommer R.J."/>
        </authorList>
    </citation>
    <scope>NUCLEOTIDE SEQUENCE [LARGE SCALE GENOMIC DNA]</scope>
    <source>
        <strain evidence="2">PS312</strain>
    </source>
</reference>
<sequence length="92" mass="10532">MPMRGEQPPEKDKVLDDPKIRVSTTNQLLEPGTIEPRAWYQQTAFQIPYEDYKTKFVLCDPCPGRHLHAYGHQTRVERYGYPGTGTGTRLPG</sequence>
<accession>A0A2A6BHR0</accession>
<dbReference type="EnsemblMetazoa" id="PPA46182.1">
    <property type="protein sequence ID" value="PPA46182.1"/>
    <property type="gene ID" value="WBGene00284551"/>
</dbReference>
<accession>A0A8R1V3W0</accession>
<proteinExistence type="predicted"/>
<name>A0A2A6BHR0_PRIPA</name>
<evidence type="ECO:0000313" key="1">
    <source>
        <dbReference type="EnsemblMetazoa" id="PPA46182.1"/>
    </source>
</evidence>